<dbReference type="AlphaFoldDB" id="A0A167X9K4"/>
<evidence type="ECO:0000313" key="2">
    <source>
        <dbReference type="EMBL" id="KZP06976.1"/>
    </source>
</evidence>
<organism evidence="2 3">
    <name type="scientific">Athelia psychrophila</name>
    <dbReference type="NCBI Taxonomy" id="1759441"/>
    <lineage>
        <taxon>Eukaryota</taxon>
        <taxon>Fungi</taxon>
        <taxon>Dikarya</taxon>
        <taxon>Basidiomycota</taxon>
        <taxon>Agaricomycotina</taxon>
        <taxon>Agaricomycetes</taxon>
        <taxon>Agaricomycetidae</taxon>
        <taxon>Atheliales</taxon>
        <taxon>Atheliaceae</taxon>
        <taxon>Athelia</taxon>
    </lineage>
</organism>
<reference evidence="2 3" key="1">
    <citation type="journal article" date="2016" name="Mol. Biol. Evol.">
        <title>Comparative Genomics of Early-Diverging Mushroom-Forming Fungi Provides Insights into the Origins of Lignocellulose Decay Capabilities.</title>
        <authorList>
            <person name="Nagy L.G."/>
            <person name="Riley R."/>
            <person name="Tritt A."/>
            <person name="Adam C."/>
            <person name="Daum C."/>
            <person name="Floudas D."/>
            <person name="Sun H."/>
            <person name="Yadav J.S."/>
            <person name="Pangilinan J."/>
            <person name="Larsson K.H."/>
            <person name="Matsuura K."/>
            <person name="Barry K."/>
            <person name="Labutti K."/>
            <person name="Kuo R."/>
            <person name="Ohm R.A."/>
            <person name="Bhattacharya S.S."/>
            <person name="Shirouzu T."/>
            <person name="Yoshinaga Y."/>
            <person name="Martin F.M."/>
            <person name="Grigoriev I.V."/>
            <person name="Hibbett D.S."/>
        </authorList>
    </citation>
    <scope>NUCLEOTIDE SEQUENCE [LARGE SCALE GENOMIC DNA]</scope>
    <source>
        <strain evidence="2 3">CBS 109695</strain>
    </source>
</reference>
<feature type="region of interest" description="Disordered" evidence="1">
    <location>
        <begin position="1"/>
        <end position="32"/>
    </location>
</feature>
<evidence type="ECO:0000313" key="3">
    <source>
        <dbReference type="Proteomes" id="UP000076532"/>
    </source>
</evidence>
<sequence>MPNNKGTSPLPAHTEGQEINSTAYTPSRHEVKQPINERLSNWYCGSRLRRNIEEVRDPGCTAMHQVLRCTREVHETDVLALAGSRNNRLPEGRSHGGGSPRAGAATRRFLEGCTVSVLALADASRVLHRVLGPLPSCSGPGTTLGLAGVLPVSPPLDDTEGFGGDALRVRQNKAS</sequence>
<accession>A0A167X9K4</accession>
<dbReference type="EMBL" id="KV417766">
    <property type="protein sequence ID" value="KZP06976.1"/>
    <property type="molecule type" value="Genomic_DNA"/>
</dbReference>
<keyword evidence="3" id="KW-1185">Reference proteome</keyword>
<dbReference type="Proteomes" id="UP000076532">
    <property type="component" value="Unassembled WGS sequence"/>
</dbReference>
<protein>
    <submittedName>
        <fullName evidence="2">Uncharacterized protein</fullName>
    </submittedName>
</protein>
<evidence type="ECO:0000256" key="1">
    <source>
        <dbReference type="SAM" id="MobiDB-lite"/>
    </source>
</evidence>
<proteinExistence type="predicted"/>
<gene>
    <name evidence="2" type="ORF">FIBSPDRAFT_902405</name>
</gene>
<name>A0A167X9K4_9AGAM</name>